<sequence>MDRYEAKRALGQLLVVDLGKNGVYLGELLQVQAEPKKPWQGEVRIFSVLALPLFIFHEESIALHKLPVSEGNVITVSSRHLRYRTKQQPVEPFIDSILTALKRRYIDLAASDHVNFRELETLEVYIKTLTTQKRKTTKEKRSPPLLTGPLYIEYTFKISGERFYLCDKDGDLLELSPSSFEYTWLDDEDTMKEGRYIGEGVFLQANGQRYQPNNGATILIDQQQFDPYTIFQKELDPVALQGFEHHLQKFSLTHHDLIHCYNSLLEQIIYHKEGRLLEGVSFLTYQSNQLFVLVQHHFKRILLPGKSRQAIYDRFEFTTDKGKRTIAIFKNPPS</sequence>
<protein>
    <recommendedName>
        <fullName evidence="3">DUF2777 domain-containing protein</fullName>
    </recommendedName>
</protein>
<dbReference type="RefSeq" id="WP_176763789.1">
    <property type="nucleotide sequence ID" value="NZ_FMYM01000003.1"/>
</dbReference>
<dbReference type="AlphaFoldDB" id="A0A1G6HBL5"/>
<evidence type="ECO:0000313" key="1">
    <source>
        <dbReference type="EMBL" id="SDB91581.1"/>
    </source>
</evidence>
<dbReference type="EMBL" id="FMYM01000003">
    <property type="protein sequence ID" value="SDB91581.1"/>
    <property type="molecule type" value="Genomic_DNA"/>
</dbReference>
<proteinExistence type="predicted"/>
<dbReference type="STRING" id="1464122.SAMN05421737_103148"/>
<name>A0A1G6HBL5_9BACI</name>
<dbReference type="Pfam" id="PF10949">
    <property type="entry name" value="DUF2777"/>
    <property type="match status" value="1"/>
</dbReference>
<dbReference type="Proteomes" id="UP000242662">
    <property type="component" value="Unassembled WGS sequence"/>
</dbReference>
<dbReference type="InterPro" id="IPR024488">
    <property type="entry name" value="DUF2777"/>
</dbReference>
<gene>
    <name evidence="1" type="ORF">SAMN05421737_103148</name>
</gene>
<reference evidence="2" key="1">
    <citation type="submission" date="2016-09" db="EMBL/GenBank/DDBJ databases">
        <authorList>
            <person name="Varghese N."/>
            <person name="Submissions S."/>
        </authorList>
    </citation>
    <scope>NUCLEOTIDE SEQUENCE [LARGE SCALE GENOMIC DNA]</scope>
    <source>
        <strain evidence="2">25nlg</strain>
    </source>
</reference>
<accession>A0A1G6HBL5</accession>
<evidence type="ECO:0000313" key="2">
    <source>
        <dbReference type="Proteomes" id="UP000242662"/>
    </source>
</evidence>
<keyword evidence="2" id="KW-1185">Reference proteome</keyword>
<evidence type="ECO:0008006" key="3">
    <source>
        <dbReference type="Google" id="ProtNLM"/>
    </source>
</evidence>
<organism evidence="1 2">
    <name type="scientific">Shouchella lonarensis</name>
    <dbReference type="NCBI Taxonomy" id="1464122"/>
    <lineage>
        <taxon>Bacteria</taxon>
        <taxon>Bacillati</taxon>
        <taxon>Bacillota</taxon>
        <taxon>Bacilli</taxon>
        <taxon>Bacillales</taxon>
        <taxon>Bacillaceae</taxon>
        <taxon>Shouchella</taxon>
    </lineage>
</organism>